<dbReference type="AlphaFoldDB" id="A0A1I7WIX5"/>
<proteinExistence type="predicted"/>
<reference evidence="2" key="1">
    <citation type="submission" date="2016-11" db="UniProtKB">
        <authorList>
            <consortium name="WormBaseParasite"/>
        </authorList>
    </citation>
    <scope>IDENTIFICATION</scope>
</reference>
<accession>A0A1I7WIX5</accession>
<name>A0A1I7WIX5_HETBA</name>
<dbReference type="Proteomes" id="UP000095283">
    <property type="component" value="Unplaced"/>
</dbReference>
<dbReference type="WBParaSite" id="Hba_04967">
    <property type="protein sequence ID" value="Hba_04967"/>
    <property type="gene ID" value="Hba_04967"/>
</dbReference>
<protein>
    <submittedName>
        <fullName evidence="2">SAM-dependent MTase TRM10-type domain-containing protein</fullName>
    </submittedName>
</protein>
<sequence>MHRSTSPSEVSFDSNGVDAFEEFHEIKNSKSTFYIFKFSKKHVFSPSKYAILMGGGDIFSQETNTDHTTAKLLDIDVEEPSAIKVNSTEAVDRLHLNSGDVMEEMPVDWHRSVSYASEIEQFIHTYP</sequence>
<evidence type="ECO:0000313" key="2">
    <source>
        <dbReference type="WBParaSite" id="Hba_04967"/>
    </source>
</evidence>
<keyword evidence="1" id="KW-1185">Reference proteome</keyword>
<organism evidence="1 2">
    <name type="scientific">Heterorhabditis bacteriophora</name>
    <name type="common">Entomopathogenic nematode worm</name>
    <dbReference type="NCBI Taxonomy" id="37862"/>
    <lineage>
        <taxon>Eukaryota</taxon>
        <taxon>Metazoa</taxon>
        <taxon>Ecdysozoa</taxon>
        <taxon>Nematoda</taxon>
        <taxon>Chromadorea</taxon>
        <taxon>Rhabditida</taxon>
        <taxon>Rhabditina</taxon>
        <taxon>Rhabditomorpha</taxon>
        <taxon>Strongyloidea</taxon>
        <taxon>Heterorhabditidae</taxon>
        <taxon>Heterorhabditis</taxon>
    </lineage>
</organism>
<evidence type="ECO:0000313" key="1">
    <source>
        <dbReference type="Proteomes" id="UP000095283"/>
    </source>
</evidence>